<dbReference type="GO" id="GO:0032259">
    <property type="term" value="P:methylation"/>
    <property type="evidence" value="ECO:0007669"/>
    <property type="project" value="UniProtKB-KW"/>
</dbReference>
<dbReference type="PANTHER" id="PTHR43861:SF1">
    <property type="entry name" value="TRANS-ACONITATE 2-METHYLTRANSFERASE"/>
    <property type="match status" value="1"/>
</dbReference>
<evidence type="ECO:0000313" key="5">
    <source>
        <dbReference type="Proteomes" id="UP000059542"/>
    </source>
</evidence>
<evidence type="ECO:0000259" key="3">
    <source>
        <dbReference type="Pfam" id="PF13649"/>
    </source>
</evidence>
<dbReference type="AlphaFoldDB" id="A0A0U4AFP0"/>
<reference evidence="4 5" key="1">
    <citation type="submission" date="2015-12" db="EMBL/GenBank/DDBJ databases">
        <authorList>
            <person name="Shamseldin A."/>
            <person name="Moawad H."/>
            <person name="Abd El-Rahim W.M."/>
            <person name="Sadowsky M.J."/>
        </authorList>
    </citation>
    <scope>NUCLEOTIDE SEQUENCE [LARGE SCALE GENOMIC DNA]</scope>
    <source>
        <strain evidence="4 5">DG5B</strain>
    </source>
</reference>
<evidence type="ECO:0000256" key="2">
    <source>
        <dbReference type="ARBA" id="ARBA00022679"/>
    </source>
</evidence>
<evidence type="ECO:0000256" key="1">
    <source>
        <dbReference type="ARBA" id="ARBA00022603"/>
    </source>
</evidence>
<dbReference type="GO" id="GO:0008168">
    <property type="term" value="F:methyltransferase activity"/>
    <property type="evidence" value="ECO:0007669"/>
    <property type="project" value="UniProtKB-KW"/>
</dbReference>
<protein>
    <submittedName>
        <fullName evidence="4">Methyltransferase type 11</fullName>
    </submittedName>
</protein>
<keyword evidence="5" id="KW-1185">Reference proteome</keyword>
<accession>A0A0U4AFP0</accession>
<keyword evidence="1 4" id="KW-0489">Methyltransferase</keyword>
<dbReference type="Proteomes" id="UP000059542">
    <property type="component" value="Chromosome"/>
</dbReference>
<dbReference type="KEGG" id="hyg:AUC43_19435"/>
<feature type="domain" description="Methyltransferase" evidence="3">
    <location>
        <begin position="41"/>
        <end position="133"/>
    </location>
</feature>
<proteinExistence type="predicted"/>
<gene>
    <name evidence="4" type="ORF">AUC43_19435</name>
</gene>
<organism evidence="4 5">
    <name type="scientific">Hymenobacter sedentarius</name>
    <dbReference type="NCBI Taxonomy" id="1411621"/>
    <lineage>
        <taxon>Bacteria</taxon>
        <taxon>Pseudomonadati</taxon>
        <taxon>Bacteroidota</taxon>
        <taxon>Cytophagia</taxon>
        <taxon>Cytophagales</taxon>
        <taxon>Hymenobacteraceae</taxon>
        <taxon>Hymenobacter</taxon>
    </lineage>
</organism>
<sequence length="209" mass="23661">MNIQSAYNTWASTYDTVVNKTRDLEATAIRQLLADIPFSEVVEIGCGTGKNTKWLAAHAAHVTAVDFSAEMLEKARAKNANANVHFQQADITQAWTFVKNSAVDLITCSLILEHIQHLNFVFEQANAALKTGGFFYIGELHPFKQYQGSKARFDNGARVFELECYTHHVSEFTALAREHGFRCEQLQEWFDDNDWASVPRILALLFRKS</sequence>
<dbReference type="Gene3D" id="3.40.50.150">
    <property type="entry name" value="Vaccinia Virus protein VP39"/>
    <property type="match status" value="1"/>
</dbReference>
<dbReference type="STRING" id="1411621.AUC43_19435"/>
<dbReference type="OrthoDB" id="597202at2"/>
<dbReference type="PANTHER" id="PTHR43861">
    <property type="entry name" value="TRANS-ACONITATE 2-METHYLTRANSFERASE-RELATED"/>
    <property type="match status" value="1"/>
</dbReference>
<dbReference type="InterPro" id="IPR041698">
    <property type="entry name" value="Methyltransf_25"/>
</dbReference>
<dbReference type="InterPro" id="IPR029063">
    <property type="entry name" value="SAM-dependent_MTases_sf"/>
</dbReference>
<dbReference type="Pfam" id="PF13649">
    <property type="entry name" value="Methyltransf_25"/>
    <property type="match status" value="1"/>
</dbReference>
<dbReference type="CDD" id="cd02440">
    <property type="entry name" value="AdoMet_MTases"/>
    <property type="match status" value="1"/>
</dbReference>
<dbReference type="SUPFAM" id="SSF53335">
    <property type="entry name" value="S-adenosyl-L-methionine-dependent methyltransferases"/>
    <property type="match status" value="1"/>
</dbReference>
<dbReference type="EMBL" id="CP013909">
    <property type="protein sequence ID" value="ALW87052.1"/>
    <property type="molecule type" value="Genomic_DNA"/>
</dbReference>
<name>A0A0U4AFP0_9BACT</name>
<evidence type="ECO:0000313" key="4">
    <source>
        <dbReference type="EMBL" id="ALW87052.1"/>
    </source>
</evidence>
<keyword evidence="2 4" id="KW-0808">Transferase</keyword>